<evidence type="ECO:0000313" key="3">
    <source>
        <dbReference type="EMBL" id="GBM39115.1"/>
    </source>
</evidence>
<dbReference type="EMBL" id="BGPR01095599">
    <property type="protein sequence ID" value="GBM39115.1"/>
    <property type="molecule type" value="Genomic_DNA"/>
</dbReference>
<sequence>MTPRFTGVRPVIGGRPKEPHHHYYIIGMARTCLLISQLLIRELAVPPRWGYMKVDCLPGGLSEETGPICVSLVGKPPAARSLSVSNSQLKRASVYQFLNVNSIARIEPINSFLLFMFFSRFLPFCSLLDLWWSFIFAYS</sequence>
<dbReference type="EMBL" id="BGPR01095594">
    <property type="protein sequence ID" value="GBM39098.1"/>
    <property type="molecule type" value="Genomic_DNA"/>
</dbReference>
<keyword evidence="4" id="KW-1185">Reference proteome</keyword>
<feature type="transmembrane region" description="Helical" evidence="1">
    <location>
        <begin position="112"/>
        <end position="138"/>
    </location>
</feature>
<accession>A0A4Y2FFM3</accession>
<proteinExistence type="predicted"/>
<comment type="caution">
    <text evidence="3">The sequence shown here is derived from an EMBL/GenBank/DDBJ whole genome shotgun (WGS) entry which is preliminary data.</text>
</comment>
<gene>
    <name evidence="3" type="ORF">AVEN_144783_1</name>
    <name evidence="2" type="ORF">AVEN_59479_1</name>
</gene>
<keyword evidence="1" id="KW-0812">Transmembrane</keyword>
<evidence type="ECO:0000256" key="1">
    <source>
        <dbReference type="SAM" id="Phobius"/>
    </source>
</evidence>
<evidence type="ECO:0000313" key="2">
    <source>
        <dbReference type="EMBL" id="GBM39098.1"/>
    </source>
</evidence>
<evidence type="ECO:0000313" key="4">
    <source>
        <dbReference type="Proteomes" id="UP000499080"/>
    </source>
</evidence>
<name>A0A4Y2FFM3_ARAVE</name>
<keyword evidence="1" id="KW-1133">Transmembrane helix</keyword>
<protein>
    <submittedName>
        <fullName evidence="3">Uncharacterized protein</fullName>
    </submittedName>
</protein>
<keyword evidence="1" id="KW-0472">Membrane</keyword>
<dbReference type="Proteomes" id="UP000499080">
    <property type="component" value="Unassembled WGS sequence"/>
</dbReference>
<dbReference type="AlphaFoldDB" id="A0A4Y2FFM3"/>
<reference evidence="3 4" key="1">
    <citation type="journal article" date="2019" name="Sci. Rep.">
        <title>Orb-weaving spider Araneus ventricosus genome elucidates the spidroin gene catalogue.</title>
        <authorList>
            <person name="Kono N."/>
            <person name="Nakamura H."/>
            <person name="Ohtoshi R."/>
            <person name="Moran D.A.P."/>
            <person name="Shinohara A."/>
            <person name="Yoshida Y."/>
            <person name="Fujiwara M."/>
            <person name="Mori M."/>
            <person name="Tomita M."/>
            <person name="Arakawa K."/>
        </authorList>
    </citation>
    <scope>NUCLEOTIDE SEQUENCE [LARGE SCALE GENOMIC DNA]</scope>
</reference>
<organism evidence="3 4">
    <name type="scientific">Araneus ventricosus</name>
    <name type="common">Orbweaver spider</name>
    <name type="synonym">Epeira ventricosa</name>
    <dbReference type="NCBI Taxonomy" id="182803"/>
    <lineage>
        <taxon>Eukaryota</taxon>
        <taxon>Metazoa</taxon>
        <taxon>Ecdysozoa</taxon>
        <taxon>Arthropoda</taxon>
        <taxon>Chelicerata</taxon>
        <taxon>Arachnida</taxon>
        <taxon>Araneae</taxon>
        <taxon>Araneomorphae</taxon>
        <taxon>Entelegynae</taxon>
        <taxon>Araneoidea</taxon>
        <taxon>Araneidae</taxon>
        <taxon>Araneus</taxon>
    </lineage>
</organism>